<name>A0A974AHI4_9BRAD</name>
<dbReference type="InterPro" id="IPR021874">
    <property type="entry name" value="Phage_Mu_Gp27"/>
</dbReference>
<dbReference type="AlphaFoldDB" id="A0A974AHI4"/>
<dbReference type="Pfam" id="PF11985">
    <property type="entry name" value="Phage_Mu_Gp27"/>
    <property type="match status" value="1"/>
</dbReference>
<evidence type="ECO:0000313" key="1">
    <source>
        <dbReference type="EMBL" id="NVL08638.1"/>
    </source>
</evidence>
<comment type="caution">
    <text evidence="1">The sequence shown here is derived from an EMBL/GenBank/DDBJ whole genome shotgun (WGS) entry which is preliminary data.</text>
</comment>
<dbReference type="EMBL" id="JABWSX010000001">
    <property type="protein sequence ID" value="NVL08638.1"/>
    <property type="molecule type" value="Genomic_DNA"/>
</dbReference>
<proteinExistence type="predicted"/>
<accession>A0A974AHI4</accession>
<organism evidence="1">
    <name type="scientific">Bradyrhizobium quebecense</name>
    <dbReference type="NCBI Taxonomy" id="2748629"/>
    <lineage>
        <taxon>Bacteria</taxon>
        <taxon>Pseudomonadati</taxon>
        <taxon>Pseudomonadota</taxon>
        <taxon>Alphaproteobacteria</taxon>
        <taxon>Hyphomicrobiales</taxon>
        <taxon>Nitrobacteraceae</taxon>
        <taxon>Bradyrhizobium</taxon>
    </lineage>
</organism>
<gene>
    <name evidence="1" type="ORF">HU230_23335</name>
</gene>
<protein>
    <submittedName>
        <fullName evidence="1">DUF3486 family protein</fullName>
    </submittedName>
</protein>
<sequence length="208" mass="22651">MARAEHERGRGRISAIDKLPEWADEARAWAFEQLKERKLTQIEILDSFNDRLRAASLSQDATAEPPQISRSAFNRTAMAIAIHGRRLQETRAIAAVLAPKLDQAGDNSVTLMVAETIKTLIFEMLSNAGDLRADGDTAEMLMMTARALNQAEGARKISAESRRKIEAELASKASKAIDQVAKAKGLTDETVRAIKSKILGINASGAKP</sequence>
<dbReference type="RefSeq" id="WP_176532122.1">
    <property type="nucleotide sequence ID" value="NZ_CP088022.1"/>
</dbReference>
<reference evidence="1" key="1">
    <citation type="submission" date="2020-06" db="EMBL/GenBank/DDBJ databases">
        <title>Whole Genome Sequence of Bradyrhizobium sp. Strain 66S1MB.</title>
        <authorList>
            <person name="Bromfield E."/>
            <person name="Cloutier S."/>
        </authorList>
    </citation>
    <scope>NUCLEOTIDE SEQUENCE</scope>
    <source>
        <strain evidence="1">66S1MB</strain>
    </source>
</reference>